<accession>A0A1B0DFK0</accession>
<dbReference type="EMBL" id="AJVK01058789">
    <property type="status" value="NOT_ANNOTATED_CDS"/>
    <property type="molecule type" value="Genomic_DNA"/>
</dbReference>
<organism evidence="1 2">
    <name type="scientific">Phlebotomus papatasi</name>
    <name type="common">Sandfly</name>
    <dbReference type="NCBI Taxonomy" id="29031"/>
    <lineage>
        <taxon>Eukaryota</taxon>
        <taxon>Metazoa</taxon>
        <taxon>Ecdysozoa</taxon>
        <taxon>Arthropoda</taxon>
        <taxon>Hexapoda</taxon>
        <taxon>Insecta</taxon>
        <taxon>Pterygota</taxon>
        <taxon>Neoptera</taxon>
        <taxon>Endopterygota</taxon>
        <taxon>Diptera</taxon>
        <taxon>Nematocera</taxon>
        <taxon>Psychodoidea</taxon>
        <taxon>Psychodidae</taxon>
        <taxon>Phlebotomus</taxon>
        <taxon>Phlebotomus</taxon>
    </lineage>
</organism>
<dbReference type="Proteomes" id="UP000092462">
    <property type="component" value="Unassembled WGS sequence"/>
</dbReference>
<evidence type="ECO:0000313" key="2">
    <source>
        <dbReference type="Proteomes" id="UP000092462"/>
    </source>
</evidence>
<proteinExistence type="predicted"/>
<dbReference type="VEuPathDB" id="VectorBase:PPAI006811"/>
<dbReference type="EnsemblMetazoa" id="PPAI006811-RA">
    <property type="protein sequence ID" value="PPAI006811-PA"/>
    <property type="gene ID" value="PPAI006811"/>
</dbReference>
<protein>
    <submittedName>
        <fullName evidence="1">Uncharacterized protein</fullName>
    </submittedName>
</protein>
<dbReference type="VEuPathDB" id="VectorBase:PPAPM1_003097"/>
<evidence type="ECO:0000313" key="1">
    <source>
        <dbReference type="EnsemblMetazoa" id="PPAI006811-PA"/>
    </source>
</evidence>
<sequence>MPDIHQGIQGDTNVRRNGQDTWDRRNQRTFRGENLLVDYIIDMPVGEKSENWFLVTNDDIEDLLDNDSSFIYGQMPNHGTVPIYALVSLCPNLSSVQEESLANSVEDENLDPSINDIQSSKYDFKSNPYIPLQKPQSIDNLNYFTSQDAIPSYKLMDKKMLETPSKTPKKRKREIALVIAQSVHNSSTFAVPEIINGVVEEPSTAENHSQHVQKTQEWTVSVNVPVHNYKDHRDVDYYPNYLKNSDYHQKINNEKMKKKDQEGKYPHFLVTYWMFYPYNQ</sequence>
<keyword evidence="2" id="KW-1185">Reference proteome</keyword>
<name>A0A1B0DFK0_PHLPP</name>
<dbReference type="AlphaFoldDB" id="A0A1B0DFK0"/>
<reference evidence="1" key="1">
    <citation type="submission" date="2022-08" db="UniProtKB">
        <authorList>
            <consortium name="EnsemblMetazoa"/>
        </authorList>
    </citation>
    <scope>IDENTIFICATION</scope>
    <source>
        <strain evidence="1">Israel</strain>
    </source>
</reference>